<keyword evidence="2" id="KW-0808">Transferase</keyword>
<sequence length="249" mass="29389">MKINRECMLRYGDEDFDKDYINWGFDDVDEQIFIATQMLSIFERHGSDIIDIACGLSRYHKVWLQNGYNVTGIDLSETFIEQSKQSNRDFPNSNYFVQDINNINNNNQFDIATWIDPIEITAKPVRNIFQLLRSGGVFIYEMWNENYGKHKHRYTFNKTWSLENGIYKLIRHEYNNATSTIEHEETYINTNTDEVTIKYINSQTVSTHCTRELLIAAGFDRIEMTTWDGKPFDPIDDTTKRFLMIGHKD</sequence>
<dbReference type="AlphaFoldDB" id="A0A9X2B270"/>
<feature type="domain" description="Methyltransferase type 11" evidence="1">
    <location>
        <begin position="51"/>
        <end position="139"/>
    </location>
</feature>
<dbReference type="CDD" id="cd02440">
    <property type="entry name" value="AdoMet_MTases"/>
    <property type="match status" value="1"/>
</dbReference>
<reference evidence="2" key="1">
    <citation type="submission" date="2022-04" db="EMBL/GenBank/DDBJ databases">
        <title>Paenibacillus mangrovi sp. nov., a novel endophytic bacterium isolated from bark of Kandelia candel.</title>
        <authorList>
            <person name="Tuo L."/>
        </authorList>
    </citation>
    <scope>NUCLEOTIDE SEQUENCE</scope>
    <source>
        <strain evidence="2">KQZ6P-2</strain>
    </source>
</reference>
<dbReference type="Pfam" id="PF08241">
    <property type="entry name" value="Methyltransf_11"/>
    <property type="match status" value="1"/>
</dbReference>
<evidence type="ECO:0000259" key="1">
    <source>
        <dbReference type="Pfam" id="PF08241"/>
    </source>
</evidence>
<keyword evidence="2" id="KW-0489">Methyltransferase</keyword>
<accession>A0A9X2B270</accession>
<dbReference type="Proteomes" id="UP001139347">
    <property type="component" value="Unassembled WGS sequence"/>
</dbReference>
<dbReference type="InterPro" id="IPR013216">
    <property type="entry name" value="Methyltransf_11"/>
</dbReference>
<evidence type="ECO:0000313" key="3">
    <source>
        <dbReference type="Proteomes" id="UP001139347"/>
    </source>
</evidence>
<name>A0A9X2B270_9BACL</name>
<comment type="caution">
    <text evidence="2">The sequence shown here is derived from an EMBL/GenBank/DDBJ whole genome shotgun (WGS) entry which is preliminary data.</text>
</comment>
<organism evidence="2 3">
    <name type="scientific">Paenibacillus mangrovi</name>
    <dbReference type="NCBI Taxonomy" id="2931978"/>
    <lineage>
        <taxon>Bacteria</taxon>
        <taxon>Bacillati</taxon>
        <taxon>Bacillota</taxon>
        <taxon>Bacilli</taxon>
        <taxon>Bacillales</taxon>
        <taxon>Paenibacillaceae</taxon>
        <taxon>Paenibacillus</taxon>
    </lineage>
</organism>
<dbReference type="Gene3D" id="2.20.25.110">
    <property type="entry name" value="S-adenosyl-L-methionine-dependent methyltransferases"/>
    <property type="match status" value="1"/>
</dbReference>
<keyword evidence="3" id="KW-1185">Reference proteome</keyword>
<dbReference type="RefSeq" id="WP_244725001.1">
    <property type="nucleotide sequence ID" value="NZ_JALIRP010000004.1"/>
</dbReference>
<dbReference type="Gene3D" id="3.40.50.150">
    <property type="entry name" value="Vaccinia Virus protein VP39"/>
    <property type="match status" value="1"/>
</dbReference>
<dbReference type="EMBL" id="JALIRP010000004">
    <property type="protein sequence ID" value="MCJ8012209.1"/>
    <property type="molecule type" value="Genomic_DNA"/>
</dbReference>
<dbReference type="InterPro" id="IPR029063">
    <property type="entry name" value="SAM-dependent_MTases_sf"/>
</dbReference>
<dbReference type="GO" id="GO:0032259">
    <property type="term" value="P:methylation"/>
    <property type="evidence" value="ECO:0007669"/>
    <property type="project" value="UniProtKB-KW"/>
</dbReference>
<evidence type="ECO:0000313" key="2">
    <source>
        <dbReference type="EMBL" id="MCJ8012209.1"/>
    </source>
</evidence>
<protein>
    <submittedName>
        <fullName evidence="2">Class I SAM-dependent methyltransferase</fullName>
    </submittedName>
</protein>
<proteinExistence type="predicted"/>
<dbReference type="SUPFAM" id="SSF53335">
    <property type="entry name" value="S-adenosyl-L-methionine-dependent methyltransferases"/>
    <property type="match status" value="1"/>
</dbReference>
<dbReference type="GO" id="GO:0008757">
    <property type="term" value="F:S-adenosylmethionine-dependent methyltransferase activity"/>
    <property type="evidence" value="ECO:0007669"/>
    <property type="project" value="InterPro"/>
</dbReference>
<gene>
    <name evidence="2" type="ORF">MUG84_10720</name>
</gene>